<sequence length="260" mass="26529">MTGRQPDPRRVAVVSGGSSGIGLATVRQFLDEGYRVAFFASHADHVEEISGKLQQEFGNGRVLGRCLDVRTAAAVADFFNAVADIWRQPDTLVCNAGISPKGVAGAASLETLPLSDWNDVLAVNLTGSLLCCQSVMPGMKAAGFGRIILIGSIAARTTPKIAGPAYVASKAALSGLARSILMACAGTGVTVNVIAPGRILTPMTGSAQTAQNRAALQRIPVGRLGRPADVAAAAAFLASEGAGFVNGAILDVNGGEFAPV</sequence>
<dbReference type="PRINTS" id="PR00080">
    <property type="entry name" value="SDRFAMILY"/>
</dbReference>
<dbReference type="InterPro" id="IPR050259">
    <property type="entry name" value="SDR"/>
</dbReference>
<dbReference type="GO" id="GO:0016491">
    <property type="term" value="F:oxidoreductase activity"/>
    <property type="evidence" value="ECO:0007669"/>
    <property type="project" value="UniProtKB-KW"/>
</dbReference>
<dbReference type="SUPFAM" id="SSF51735">
    <property type="entry name" value="NAD(P)-binding Rossmann-fold domains"/>
    <property type="match status" value="1"/>
</dbReference>
<accession>A0A922NY40</accession>
<dbReference type="AlphaFoldDB" id="A0A922NY40"/>
<comment type="caution">
    <text evidence="3">The sequence shown here is derived from an EMBL/GenBank/DDBJ whole genome shotgun (WGS) entry which is preliminary data.</text>
</comment>
<evidence type="ECO:0000256" key="1">
    <source>
        <dbReference type="ARBA" id="ARBA00006484"/>
    </source>
</evidence>
<evidence type="ECO:0000313" key="4">
    <source>
        <dbReference type="Proteomes" id="UP000052167"/>
    </source>
</evidence>
<dbReference type="InterPro" id="IPR036291">
    <property type="entry name" value="NAD(P)-bd_dom_sf"/>
</dbReference>
<dbReference type="Pfam" id="PF13561">
    <property type="entry name" value="adh_short_C2"/>
    <property type="match status" value="1"/>
</dbReference>
<dbReference type="EMBL" id="JOKJ01000023">
    <property type="protein sequence ID" value="KEQ04784.1"/>
    <property type="molecule type" value="Genomic_DNA"/>
</dbReference>
<protein>
    <submittedName>
        <fullName evidence="3">3-ketoacyl-ACP reductase</fullName>
    </submittedName>
</protein>
<organism evidence="3 4">
    <name type="scientific">Pseudorhizobium pelagicum</name>
    <dbReference type="NCBI Taxonomy" id="1509405"/>
    <lineage>
        <taxon>Bacteria</taxon>
        <taxon>Pseudomonadati</taxon>
        <taxon>Pseudomonadota</taxon>
        <taxon>Alphaproteobacteria</taxon>
        <taxon>Hyphomicrobiales</taxon>
        <taxon>Rhizobiaceae</taxon>
        <taxon>Rhizobium/Agrobacterium group</taxon>
        <taxon>Pseudorhizobium</taxon>
    </lineage>
</organism>
<name>A0A922NY40_9HYPH</name>
<dbReference type="Gene3D" id="3.40.50.720">
    <property type="entry name" value="NAD(P)-binding Rossmann-like Domain"/>
    <property type="match status" value="1"/>
</dbReference>
<dbReference type="PANTHER" id="PTHR42879">
    <property type="entry name" value="3-OXOACYL-(ACYL-CARRIER-PROTEIN) REDUCTASE"/>
    <property type="match status" value="1"/>
</dbReference>
<dbReference type="OrthoDB" id="9779623at2"/>
<gene>
    <name evidence="3" type="ORF">GV68_12415</name>
</gene>
<reference evidence="3 4" key="1">
    <citation type="submission" date="2014-06" db="EMBL/GenBank/DDBJ databases">
        <title>Rhizobium pelagicum/R2-400B4.</title>
        <authorList>
            <person name="Kimes N.E."/>
            <person name="Lopez-Perez M."/>
        </authorList>
    </citation>
    <scope>NUCLEOTIDE SEQUENCE [LARGE SCALE GENOMIC DNA]</scope>
    <source>
        <strain evidence="3 4">R2-400B4</strain>
    </source>
</reference>
<keyword evidence="4" id="KW-1185">Reference proteome</keyword>
<proteinExistence type="inferred from homology"/>
<comment type="similarity">
    <text evidence="1">Belongs to the short-chain dehydrogenases/reductases (SDR) family.</text>
</comment>
<dbReference type="InterPro" id="IPR002347">
    <property type="entry name" value="SDR_fam"/>
</dbReference>
<dbReference type="PANTHER" id="PTHR42879:SF2">
    <property type="entry name" value="3-OXOACYL-[ACYL-CARRIER-PROTEIN] REDUCTASE FABG"/>
    <property type="match status" value="1"/>
</dbReference>
<dbReference type="FunFam" id="3.40.50.720:FF:000173">
    <property type="entry name" value="3-oxoacyl-[acyl-carrier protein] reductase"/>
    <property type="match status" value="1"/>
</dbReference>
<keyword evidence="2" id="KW-0560">Oxidoreductase</keyword>
<dbReference type="CDD" id="cd05233">
    <property type="entry name" value="SDR_c"/>
    <property type="match status" value="1"/>
</dbReference>
<dbReference type="PRINTS" id="PR00081">
    <property type="entry name" value="GDHRDH"/>
</dbReference>
<dbReference type="RefSeq" id="WP_037164269.1">
    <property type="nucleotide sequence ID" value="NZ_JOKI01000006.1"/>
</dbReference>
<dbReference type="Proteomes" id="UP000052167">
    <property type="component" value="Unassembled WGS sequence"/>
</dbReference>
<dbReference type="NCBIfam" id="NF009466">
    <property type="entry name" value="PRK12826.1-2"/>
    <property type="match status" value="1"/>
</dbReference>
<evidence type="ECO:0000313" key="3">
    <source>
        <dbReference type="EMBL" id="KEQ04784.1"/>
    </source>
</evidence>
<evidence type="ECO:0000256" key="2">
    <source>
        <dbReference type="ARBA" id="ARBA00023002"/>
    </source>
</evidence>